<evidence type="ECO:0000256" key="5">
    <source>
        <dbReference type="SAM" id="MobiDB-lite"/>
    </source>
</evidence>
<keyword evidence="3 6" id="KW-1133">Transmembrane helix</keyword>
<name>A0AAJ7U8V8_PETMA</name>
<gene>
    <name evidence="9" type="primary">LOC116954998</name>
</gene>
<evidence type="ECO:0000256" key="2">
    <source>
        <dbReference type="ARBA" id="ARBA00022692"/>
    </source>
</evidence>
<dbReference type="CTD" id="10184"/>
<evidence type="ECO:0000256" key="1">
    <source>
        <dbReference type="ARBA" id="ARBA00004141"/>
    </source>
</evidence>
<dbReference type="KEGG" id="pmrn:116954998"/>
<dbReference type="Pfam" id="PF10242">
    <property type="entry name" value="L_HMGIC_fpl"/>
    <property type="match status" value="1"/>
</dbReference>
<keyword evidence="4 6" id="KW-0472">Membrane</keyword>
<evidence type="ECO:0000256" key="6">
    <source>
        <dbReference type="SAM" id="Phobius"/>
    </source>
</evidence>
<dbReference type="GO" id="GO:0016020">
    <property type="term" value="C:membrane"/>
    <property type="evidence" value="ECO:0007669"/>
    <property type="project" value="UniProtKB-SubCell"/>
</dbReference>
<dbReference type="PANTHER" id="PTHR12489">
    <property type="entry name" value="LIPOMA HMGIC FUSION PARTNER-LIKE PROTEIN"/>
    <property type="match status" value="1"/>
</dbReference>
<feature type="transmembrane region" description="Helical" evidence="6">
    <location>
        <begin position="176"/>
        <end position="198"/>
    </location>
</feature>
<evidence type="ECO:0000256" key="3">
    <source>
        <dbReference type="ARBA" id="ARBA00022989"/>
    </source>
</evidence>
<evidence type="ECO:0000256" key="7">
    <source>
        <dbReference type="SAM" id="SignalP"/>
    </source>
</evidence>
<keyword evidence="7" id="KW-0732">Signal</keyword>
<evidence type="ECO:0000313" key="8">
    <source>
        <dbReference type="Proteomes" id="UP001318040"/>
    </source>
</evidence>
<feature type="compositionally biased region" description="Basic residues" evidence="5">
    <location>
        <begin position="79"/>
        <end position="101"/>
    </location>
</feature>
<proteinExistence type="predicted"/>
<dbReference type="PANTHER" id="PTHR12489:SF19">
    <property type="entry name" value="LHFPL TETRASPAN SUBFAMILY MEMBER 2 PROTEIN"/>
    <property type="match status" value="1"/>
</dbReference>
<dbReference type="InterPro" id="IPR019372">
    <property type="entry name" value="LHFPL"/>
</dbReference>
<accession>A0AAJ7U8V8</accession>
<sequence length="302" mass="30777">MCQVIVTCRSLLWTLLSIATAFAEMAAFLSTEWLVGEEAGAAGVVVAAGGGGIGGVVANRSTAGAAPADILGQPPSPATHHRNHHSQHRQHRHHNHSHHNHHQLDDAAAPHHLVVSPVAAGGGGGGGSSYRPSLGVYNRCRMVRPAGPGGEAEESCGPYAASFGELASGLWQASGVFLGAALLLLALLALSSVLSLCVQSVARKSIFNVCGLVQAVAGLLLLLGLVLYAAGWGSPRVRDLCGPSAGPFRPASCSLGWAFYSALGATVGAFACAMLSAQAEVATSSDEVQEAIDEGKTLICLP</sequence>
<evidence type="ECO:0000313" key="9">
    <source>
        <dbReference type="RefSeq" id="XP_032831807.1"/>
    </source>
</evidence>
<feature type="signal peptide" evidence="7">
    <location>
        <begin position="1"/>
        <end position="23"/>
    </location>
</feature>
<dbReference type="Gene3D" id="1.20.140.150">
    <property type="match status" value="1"/>
</dbReference>
<feature type="chain" id="PRO_5042575804" evidence="7">
    <location>
        <begin position="24"/>
        <end position="302"/>
    </location>
</feature>
<organism evidence="8 9">
    <name type="scientific">Petromyzon marinus</name>
    <name type="common">Sea lamprey</name>
    <dbReference type="NCBI Taxonomy" id="7757"/>
    <lineage>
        <taxon>Eukaryota</taxon>
        <taxon>Metazoa</taxon>
        <taxon>Chordata</taxon>
        <taxon>Craniata</taxon>
        <taxon>Vertebrata</taxon>
        <taxon>Cyclostomata</taxon>
        <taxon>Hyperoartia</taxon>
        <taxon>Petromyzontiformes</taxon>
        <taxon>Petromyzontidae</taxon>
        <taxon>Petromyzon</taxon>
    </lineage>
</organism>
<keyword evidence="8" id="KW-1185">Reference proteome</keyword>
<keyword evidence="2 6" id="KW-0812">Transmembrane</keyword>
<feature type="transmembrane region" description="Helical" evidence="6">
    <location>
        <begin position="257"/>
        <end position="277"/>
    </location>
</feature>
<dbReference type="AlphaFoldDB" id="A0AAJ7U8V8"/>
<protein>
    <submittedName>
        <fullName evidence="9">LHFPL tetraspan subfamily member 2a protein-like</fullName>
    </submittedName>
</protein>
<comment type="subcellular location">
    <subcellularLocation>
        <location evidence="1">Membrane</location>
        <topology evidence="1">Multi-pass membrane protein</topology>
    </subcellularLocation>
</comment>
<dbReference type="RefSeq" id="XP_032831807.1">
    <property type="nucleotide sequence ID" value="XM_032975916.1"/>
</dbReference>
<feature type="transmembrane region" description="Helical" evidence="6">
    <location>
        <begin position="205"/>
        <end position="230"/>
    </location>
</feature>
<reference evidence="9" key="1">
    <citation type="submission" date="2025-08" db="UniProtKB">
        <authorList>
            <consortium name="RefSeq"/>
        </authorList>
    </citation>
    <scope>IDENTIFICATION</scope>
    <source>
        <tissue evidence="9">Sperm</tissue>
    </source>
</reference>
<dbReference type="Proteomes" id="UP001318040">
    <property type="component" value="Chromosome 57"/>
</dbReference>
<feature type="region of interest" description="Disordered" evidence="5">
    <location>
        <begin position="71"/>
        <end position="104"/>
    </location>
</feature>
<evidence type="ECO:0000256" key="4">
    <source>
        <dbReference type="ARBA" id="ARBA00023136"/>
    </source>
</evidence>